<evidence type="ECO:0000313" key="3">
    <source>
        <dbReference type="Proteomes" id="UP000199452"/>
    </source>
</evidence>
<keyword evidence="3" id="KW-1185">Reference proteome</keyword>
<dbReference type="EMBL" id="FMYP01000141">
    <property type="protein sequence ID" value="SDD33718.1"/>
    <property type="molecule type" value="Genomic_DNA"/>
</dbReference>
<sequence length="133" mass="15550">MLKFSEQKVIDLLLSEFPEIELIYLFGSMATGKTHSQSDLDIAFWNSSSSVEELKCFAVQERLAALFSTDVDLVDMRGASEVFCYEVVTTGRRIYTKDIERMHFIENRIWSDYLYLNEVRRDIVNDRYGKQVL</sequence>
<dbReference type="InterPro" id="IPR052930">
    <property type="entry name" value="TA_antitoxin_MntA"/>
</dbReference>
<dbReference type="Proteomes" id="UP000199452">
    <property type="component" value="Unassembled WGS sequence"/>
</dbReference>
<dbReference type="PANTHER" id="PTHR43852:SF2">
    <property type="entry name" value="PROTEIN ADENYLYLTRANSFERASE MNTA"/>
    <property type="match status" value="1"/>
</dbReference>
<protein>
    <submittedName>
        <fullName evidence="2">Nucleotidyltransferase domain-containing protein</fullName>
    </submittedName>
</protein>
<dbReference type="InterPro" id="IPR043519">
    <property type="entry name" value="NT_sf"/>
</dbReference>
<gene>
    <name evidence="2" type="ORF">SAMN05216323_11412</name>
</gene>
<dbReference type="GO" id="GO:0016740">
    <property type="term" value="F:transferase activity"/>
    <property type="evidence" value="ECO:0007669"/>
    <property type="project" value="UniProtKB-KW"/>
</dbReference>
<feature type="domain" description="Polymerase beta nucleotidyltransferase" evidence="1">
    <location>
        <begin position="12"/>
        <end position="99"/>
    </location>
</feature>
<dbReference type="AlphaFoldDB" id="A0A1G6TX84"/>
<dbReference type="SUPFAM" id="SSF81301">
    <property type="entry name" value="Nucleotidyltransferase"/>
    <property type="match status" value="1"/>
</dbReference>
<organism evidence="2 3">
    <name type="scientific">Williamwhitmania taraxaci</name>
    <dbReference type="NCBI Taxonomy" id="1640674"/>
    <lineage>
        <taxon>Bacteria</taxon>
        <taxon>Pseudomonadati</taxon>
        <taxon>Bacteroidota</taxon>
        <taxon>Bacteroidia</taxon>
        <taxon>Bacteroidales</taxon>
        <taxon>Williamwhitmaniaceae</taxon>
        <taxon>Williamwhitmania</taxon>
    </lineage>
</organism>
<proteinExistence type="predicted"/>
<dbReference type="Pfam" id="PF18765">
    <property type="entry name" value="Polbeta"/>
    <property type="match status" value="1"/>
</dbReference>
<evidence type="ECO:0000259" key="1">
    <source>
        <dbReference type="Pfam" id="PF18765"/>
    </source>
</evidence>
<dbReference type="NCBIfam" id="NF047752">
    <property type="entry name" value="MntA_antitoxin"/>
    <property type="match status" value="1"/>
</dbReference>
<dbReference type="Gene3D" id="3.30.460.10">
    <property type="entry name" value="Beta Polymerase, domain 2"/>
    <property type="match status" value="1"/>
</dbReference>
<dbReference type="STRING" id="1640674.SAMN05216323_11412"/>
<accession>A0A1G6TX84</accession>
<reference evidence="2 3" key="1">
    <citation type="submission" date="2016-09" db="EMBL/GenBank/DDBJ databases">
        <authorList>
            <person name="Capua I."/>
            <person name="De Benedictis P."/>
            <person name="Joannis T."/>
            <person name="Lombin L.H."/>
            <person name="Cattoli G."/>
        </authorList>
    </citation>
    <scope>NUCLEOTIDE SEQUENCE [LARGE SCALE GENOMIC DNA]</scope>
    <source>
        <strain evidence="2 3">A7P-90m</strain>
    </source>
</reference>
<dbReference type="InterPro" id="IPR041633">
    <property type="entry name" value="Polbeta"/>
</dbReference>
<evidence type="ECO:0000313" key="2">
    <source>
        <dbReference type="EMBL" id="SDD33718.1"/>
    </source>
</evidence>
<name>A0A1G6TX84_9BACT</name>
<dbReference type="PANTHER" id="PTHR43852">
    <property type="entry name" value="NUCLEOTIDYLTRANSFERASE"/>
    <property type="match status" value="1"/>
</dbReference>
<dbReference type="RefSeq" id="WP_092441068.1">
    <property type="nucleotide sequence ID" value="NZ_FMYP01000141.1"/>
</dbReference>
<keyword evidence="2" id="KW-0808">Transferase</keyword>
<dbReference type="OrthoDB" id="9803106at2"/>
<dbReference type="CDD" id="cd05403">
    <property type="entry name" value="NT_KNTase_like"/>
    <property type="match status" value="1"/>
</dbReference>